<accession>A0A914ZND9</accession>
<reference evidence="3" key="1">
    <citation type="submission" date="2022-11" db="UniProtKB">
        <authorList>
            <consortium name="WormBaseParasite"/>
        </authorList>
    </citation>
    <scope>IDENTIFICATION</scope>
</reference>
<feature type="coiled-coil region" evidence="1">
    <location>
        <begin position="17"/>
        <end position="72"/>
    </location>
</feature>
<keyword evidence="2" id="KW-1185">Reference proteome</keyword>
<dbReference type="AlphaFoldDB" id="A0A914ZND9"/>
<name>A0A914ZND9_PARUN</name>
<sequence>MLRLFSRKKTKAPRAPTEDSEELIADLKLQLLRTEKERDVAMSKKEADEEQLDKLREKVRELACELQDAKDLMLNERSLRESTLSVEAIAVIELNDEIAACHTQIRQLRFMLKNVCESKRKALSIQLSVLNDRLQRSEYLRREANRRWRSAEISATEWRKRALTSEKLEYATKYVRMRITLQ</sequence>
<proteinExistence type="predicted"/>
<protein>
    <submittedName>
        <fullName evidence="3">Tropomyosin</fullName>
    </submittedName>
</protein>
<evidence type="ECO:0000256" key="1">
    <source>
        <dbReference type="SAM" id="Coils"/>
    </source>
</evidence>
<evidence type="ECO:0000313" key="2">
    <source>
        <dbReference type="Proteomes" id="UP000887569"/>
    </source>
</evidence>
<dbReference type="WBParaSite" id="PgB06_g083_t01">
    <property type="protein sequence ID" value="PgB06_g083_t01"/>
    <property type="gene ID" value="PgB06_g083"/>
</dbReference>
<keyword evidence="1" id="KW-0175">Coiled coil</keyword>
<dbReference type="Proteomes" id="UP000887569">
    <property type="component" value="Unplaced"/>
</dbReference>
<evidence type="ECO:0000313" key="3">
    <source>
        <dbReference type="WBParaSite" id="PgB06_g083_t01"/>
    </source>
</evidence>
<organism evidence="2 3">
    <name type="scientific">Parascaris univalens</name>
    <name type="common">Nematode worm</name>
    <dbReference type="NCBI Taxonomy" id="6257"/>
    <lineage>
        <taxon>Eukaryota</taxon>
        <taxon>Metazoa</taxon>
        <taxon>Ecdysozoa</taxon>
        <taxon>Nematoda</taxon>
        <taxon>Chromadorea</taxon>
        <taxon>Rhabditida</taxon>
        <taxon>Spirurina</taxon>
        <taxon>Ascaridomorpha</taxon>
        <taxon>Ascaridoidea</taxon>
        <taxon>Ascarididae</taxon>
        <taxon>Parascaris</taxon>
    </lineage>
</organism>